<dbReference type="Pfam" id="PF13456">
    <property type="entry name" value="RVT_3"/>
    <property type="match status" value="1"/>
</dbReference>
<evidence type="ECO:0000259" key="3">
    <source>
        <dbReference type="Pfam" id="PF13456"/>
    </source>
</evidence>
<dbReference type="InterPro" id="IPR043502">
    <property type="entry name" value="DNA/RNA_pol_sf"/>
</dbReference>
<dbReference type="PANTHER" id="PTHR24559:SF439">
    <property type="entry name" value="RETROTRANSPOSON, UNCLASSIFIED-LIKE PROTEIN"/>
    <property type="match status" value="1"/>
</dbReference>
<dbReference type="InterPro" id="IPR002156">
    <property type="entry name" value="RNaseH_domain"/>
</dbReference>
<evidence type="ECO:0008006" key="6">
    <source>
        <dbReference type="Google" id="ProtNLM"/>
    </source>
</evidence>
<reference evidence="5" key="1">
    <citation type="submission" date="2018-02" db="EMBL/GenBank/DDBJ databases">
        <authorList>
            <person name="Cohen D.B."/>
            <person name="Kent A.D."/>
        </authorList>
    </citation>
    <scope>NUCLEOTIDE SEQUENCE</scope>
</reference>
<dbReference type="PANTHER" id="PTHR24559">
    <property type="entry name" value="TRANSPOSON TY3-I GAG-POL POLYPROTEIN"/>
    <property type="match status" value="1"/>
</dbReference>
<dbReference type="InterPro" id="IPR043128">
    <property type="entry name" value="Rev_trsase/Diguanyl_cyclase"/>
</dbReference>
<feature type="domain" description="Reverse transcriptase" evidence="2">
    <location>
        <begin position="662"/>
        <end position="820"/>
    </location>
</feature>
<evidence type="ECO:0000259" key="4">
    <source>
        <dbReference type="Pfam" id="PF17919"/>
    </source>
</evidence>
<gene>
    <name evidence="5" type="ORF">FSB_LOCUS36908</name>
</gene>
<dbReference type="EMBL" id="OIVN01003133">
    <property type="protein sequence ID" value="SPD09026.1"/>
    <property type="molecule type" value="Genomic_DNA"/>
</dbReference>
<dbReference type="GO" id="GO:0003676">
    <property type="term" value="F:nucleic acid binding"/>
    <property type="evidence" value="ECO:0007669"/>
    <property type="project" value="InterPro"/>
</dbReference>
<protein>
    <recommendedName>
        <fullName evidence="6">Reverse transcriptase domain-containing protein</fullName>
    </recommendedName>
</protein>
<feature type="domain" description="Reverse transcriptase/retrotransposon-derived protein RNase H-like" evidence="4">
    <location>
        <begin position="868"/>
        <end position="949"/>
    </location>
</feature>
<dbReference type="InterPro" id="IPR012337">
    <property type="entry name" value="RNaseH-like_sf"/>
</dbReference>
<dbReference type="InterPro" id="IPR041577">
    <property type="entry name" value="RT_RNaseH_2"/>
</dbReference>
<sequence length="1288" mass="144710">MTNAGLQASLLQERGGSSHCPVVAVDTSTKTFAATPAVIGEMMGKTRQGLMRPRKLPWPPKLPPLTSSDHRSLALWWSLFIFNMELRKIGLEPNYGRDTHFGWWTRFWGENPLGGRHVLGVREIPIGGRQQITLMFEMIKGMQQTQVELVESLKQLKEVNSNKEDHQNKNDNRNHEERESHNRNDASFVTMSDVADLLKQERERSHTQRNCQVKYQEGELVEVCIDNMLPEFRAHLENLDVSWFASLFQKARKTAVSIKPQVEKGSDKKGLPQTLTVSIAATASGIKRKNSIEKVYEEPPPFPFTAEEMMAIFDKWVKDEIQDDTLQLSEEQQRVHKTPFPNYKKDKNKAVVSMVIHGNVRDMEVEESATASSSLVPTANGHYRKVQSSMKDVQVRRALVDIGSCLNLIPLSTFQAANVLQQKIQGSSMEVTRPWLHKHKLVSSTYHQCVKGRLNGKPICIAANSSPFDQTEAHFVKTALYDELSSTRDPPIVKPCGTPLPDWEDIKDDPKVDLQELLELKRKRKERGVEHGSPPQCVLVQIPDGLVQIGSPEEVVMDQTESMAVKPENMSLSAEERKCLVDLLHEYNDVFAWDYDEMLGIDPGLVVHSLNVEPGTRLVVQPRRTFHTEVEAQITQEVKKLLAAGFIKPIQHPRWLSNIVPVKKKNGQIRCCVDFRNLNKACPKNEFPLPNMDLLIDSAAGHAMFSFMDGFSGYNQIRMSIKDAEKTVFRTPIGNFYYIVTSFGLKNAGATYQRTMTAMFHDMIYREIEDYVDDIVVKSKKRENHLETLREVFERCWLYKLKMNPLKCTFGVSAEKFLGFLVHNRGINVDPAKASAIATMKALASHKELKSFLGRLSYIKRFIPGLATQAFEKIQAIMTKLPTVCAPIAGRPLCLYLASNGEAIGALVAQEDEGGTEKSVYYVSQALRDAETGYSGVERASLALVYASQPIKSQAIADLLAQFPGEDSSSISHEVSGEVGEALLAGLADSIWTLKFDSSSTSISSAAGIVLIREDGETIAKSFKLDFSCSNNALEYGAYITGLAIAHEMGIKHLKVIGDSNLVICQAKGPKVDVTINKRSVPITDLLKEEFKEQRFDTKDWRTPIKAKLMSPKGVVDLKTLKDFVLIAGDLYRRLLGGVLARCGWNSHLVDTLWAYRSSTKTVTSFTPFSLVYEADADIYAEARVADLEGLEEARELAQVHSLRYHQKLASAYEKTLQIRIFAKGQMVLRTIDHVRRGLPSPSKFEPNWEGPYLIREAYDSGYYKLAKADDTTLADPINGKWLKHYYS</sequence>
<name>A0A2N9H3C2_FAGSY</name>
<dbReference type="InterPro" id="IPR000477">
    <property type="entry name" value="RT_dom"/>
</dbReference>
<dbReference type="InterPro" id="IPR053134">
    <property type="entry name" value="RNA-dir_DNA_polymerase"/>
</dbReference>
<dbReference type="Gene3D" id="3.30.70.270">
    <property type="match status" value="2"/>
</dbReference>
<evidence type="ECO:0000313" key="5">
    <source>
        <dbReference type="EMBL" id="SPD09026.1"/>
    </source>
</evidence>
<feature type="domain" description="RNase H type-1" evidence="3">
    <location>
        <begin position="1000"/>
        <end position="1071"/>
    </location>
</feature>
<evidence type="ECO:0000256" key="1">
    <source>
        <dbReference type="SAM" id="MobiDB-lite"/>
    </source>
</evidence>
<dbReference type="CDD" id="cd01647">
    <property type="entry name" value="RT_LTR"/>
    <property type="match status" value="1"/>
</dbReference>
<feature type="compositionally biased region" description="Basic and acidic residues" evidence="1">
    <location>
        <begin position="158"/>
        <end position="184"/>
    </location>
</feature>
<proteinExistence type="predicted"/>
<dbReference type="Gene3D" id="3.10.10.10">
    <property type="entry name" value="HIV Type 1 Reverse Transcriptase, subunit A, domain 1"/>
    <property type="match status" value="1"/>
</dbReference>
<dbReference type="InterPro" id="IPR036397">
    <property type="entry name" value="RNaseH_sf"/>
</dbReference>
<evidence type="ECO:0000259" key="2">
    <source>
        <dbReference type="Pfam" id="PF00078"/>
    </source>
</evidence>
<dbReference type="SUPFAM" id="SSF53098">
    <property type="entry name" value="Ribonuclease H-like"/>
    <property type="match status" value="1"/>
</dbReference>
<organism evidence="5">
    <name type="scientific">Fagus sylvatica</name>
    <name type="common">Beechnut</name>
    <dbReference type="NCBI Taxonomy" id="28930"/>
    <lineage>
        <taxon>Eukaryota</taxon>
        <taxon>Viridiplantae</taxon>
        <taxon>Streptophyta</taxon>
        <taxon>Embryophyta</taxon>
        <taxon>Tracheophyta</taxon>
        <taxon>Spermatophyta</taxon>
        <taxon>Magnoliopsida</taxon>
        <taxon>eudicotyledons</taxon>
        <taxon>Gunneridae</taxon>
        <taxon>Pentapetalae</taxon>
        <taxon>rosids</taxon>
        <taxon>fabids</taxon>
        <taxon>Fagales</taxon>
        <taxon>Fagaceae</taxon>
        <taxon>Fagus</taxon>
    </lineage>
</organism>
<dbReference type="GO" id="GO:0004523">
    <property type="term" value="F:RNA-DNA hybrid ribonuclease activity"/>
    <property type="evidence" value="ECO:0007669"/>
    <property type="project" value="InterPro"/>
</dbReference>
<accession>A0A2N9H3C2</accession>
<dbReference type="Pfam" id="PF17919">
    <property type="entry name" value="RT_RNaseH_2"/>
    <property type="match status" value="1"/>
</dbReference>
<dbReference type="Pfam" id="PF00078">
    <property type="entry name" value="RVT_1"/>
    <property type="match status" value="1"/>
</dbReference>
<dbReference type="Gene3D" id="3.30.420.10">
    <property type="entry name" value="Ribonuclease H-like superfamily/Ribonuclease H"/>
    <property type="match status" value="1"/>
</dbReference>
<feature type="region of interest" description="Disordered" evidence="1">
    <location>
        <begin position="158"/>
        <end position="186"/>
    </location>
</feature>
<dbReference type="SUPFAM" id="SSF56672">
    <property type="entry name" value="DNA/RNA polymerases"/>
    <property type="match status" value="1"/>
</dbReference>